<dbReference type="InterPro" id="IPR000772">
    <property type="entry name" value="Ricin_B_lectin"/>
</dbReference>
<feature type="domain" description="Ricin B lectin" evidence="2">
    <location>
        <begin position="299"/>
        <end position="435"/>
    </location>
</feature>
<dbReference type="InterPro" id="IPR029058">
    <property type="entry name" value="AB_hydrolase_fold"/>
</dbReference>
<dbReference type="PROSITE" id="PS50231">
    <property type="entry name" value="RICIN_B_LECTIN"/>
    <property type="match status" value="1"/>
</dbReference>
<evidence type="ECO:0000259" key="2">
    <source>
        <dbReference type="SMART" id="SM00458"/>
    </source>
</evidence>
<evidence type="ECO:0000313" key="3">
    <source>
        <dbReference type="EMBL" id="TDC07901.1"/>
    </source>
</evidence>
<feature type="chain" id="PRO_5020825433" evidence="1">
    <location>
        <begin position="32"/>
        <end position="437"/>
    </location>
</feature>
<dbReference type="RefSeq" id="WP_132332480.1">
    <property type="nucleotide sequence ID" value="NZ_SMJZ01000034.1"/>
</dbReference>
<gene>
    <name evidence="3" type="ORF">E1267_11805</name>
</gene>
<dbReference type="AlphaFoldDB" id="A0A4R4NFD9"/>
<dbReference type="Proteomes" id="UP000295157">
    <property type="component" value="Unassembled WGS sequence"/>
</dbReference>
<keyword evidence="1" id="KW-0732">Signal</keyword>
<dbReference type="SUPFAM" id="SSF50370">
    <property type="entry name" value="Ricin B-like lectins"/>
    <property type="match status" value="1"/>
</dbReference>
<dbReference type="CDD" id="cd00161">
    <property type="entry name" value="beta-trefoil_Ricin-like"/>
    <property type="match status" value="1"/>
</dbReference>
<dbReference type="Gene3D" id="2.80.10.50">
    <property type="match status" value="1"/>
</dbReference>
<keyword evidence="4" id="KW-1185">Reference proteome</keyword>
<reference evidence="3 4" key="1">
    <citation type="submission" date="2019-02" db="EMBL/GenBank/DDBJ databases">
        <title>Draft genome sequences of novel Actinobacteria.</title>
        <authorList>
            <person name="Sahin N."/>
            <person name="Ay H."/>
            <person name="Saygin H."/>
        </authorList>
    </citation>
    <scope>NUCLEOTIDE SEQUENCE [LARGE SCALE GENOMIC DNA]</scope>
    <source>
        <strain evidence="3 4">KC201</strain>
    </source>
</reference>
<dbReference type="Gene3D" id="3.40.50.1820">
    <property type="entry name" value="alpha/beta hydrolase"/>
    <property type="match status" value="1"/>
</dbReference>
<organism evidence="3 4">
    <name type="scientific">Nonomuraea longispora</name>
    <dbReference type="NCBI Taxonomy" id="1848320"/>
    <lineage>
        <taxon>Bacteria</taxon>
        <taxon>Bacillati</taxon>
        <taxon>Actinomycetota</taxon>
        <taxon>Actinomycetes</taxon>
        <taxon>Streptosporangiales</taxon>
        <taxon>Streptosporangiaceae</taxon>
        <taxon>Nonomuraea</taxon>
    </lineage>
</organism>
<comment type="caution">
    <text evidence="3">The sequence shown here is derived from an EMBL/GenBank/DDBJ whole genome shotgun (WGS) entry which is preliminary data.</text>
</comment>
<dbReference type="OrthoDB" id="5243890at2"/>
<name>A0A4R4NFD9_9ACTN</name>
<dbReference type="SMART" id="SM00458">
    <property type="entry name" value="RICIN"/>
    <property type="match status" value="1"/>
</dbReference>
<dbReference type="EMBL" id="SMJZ01000034">
    <property type="protein sequence ID" value="TDC07901.1"/>
    <property type="molecule type" value="Genomic_DNA"/>
</dbReference>
<dbReference type="SUPFAM" id="SSF53474">
    <property type="entry name" value="alpha/beta-Hydrolases"/>
    <property type="match status" value="1"/>
</dbReference>
<dbReference type="PROSITE" id="PS51318">
    <property type="entry name" value="TAT"/>
    <property type="match status" value="1"/>
</dbReference>
<sequence>MTMQRRTFLSVSAAGAAGLGLSLLGAGQALAADGPLDTAPTTPFAVGVRRYDWTRGSRPCTTYVYYPATGTPGGNPVTNAPVAGGVFPVYNFTHGFQSSPQSSLFIIRALAAAGFVVPAPHFNHNFTDVRNGNTSKDVSQILSQTLALNTSGPLAGHIDTGIGVGVSGHSLGGMITHGLLTAWPDSRIVSANPQSCEDMGDPAASVSAKVLFVHGDRDSTTQYSSARQAYTEMTWPKAFLTFVGGSHTSFWSDNRFPTTVVDWARWTMYGDTAARDRLPADAAGPNTRWEAQLGDSPGGPAIYTLVAQHSGKAADVNAASTAVGARLIQWTPNSRPNQQFEFVDAGDGHVRVKARHSGLFLQPTGTATGADVVQQADTGATGQRWRVVDHGGDVISLVNRESGLAMDVGEYSTADGARISQYTYNGNPNQRFTWRRA</sequence>
<proteinExistence type="predicted"/>
<dbReference type="InterPro" id="IPR006311">
    <property type="entry name" value="TAT_signal"/>
</dbReference>
<evidence type="ECO:0000313" key="4">
    <source>
        <dbReference type="Proteomes" id="UP000295157"/>
    </source>
</evidence>
<protein>
    <submittedName>
        <fullName evidence="3">Mucin-2</fullName>
    </submittedName>
</protein>
<accession>A0A4R4NFD9</accession>
<evidence type="ECO:0000256" key="1">
    <source>
        <dbReference type="SAM" id="SignalP"/>
    </source>
</evidence>
<feature type="signal peptide" evidence="1">
    <location>
        <begin position="1"/>
        <end position="31"/>
    </location>
</feature>
<dbReference type="InterPro" id="IPR035992">
    <property type="entry name" value="Ricin_B-like_lectins"/>
</dbReference>
<dbReference type="Pfam" id="PF14200">
    <property type="entry name" value="RicinB_lectin_2"/>
    <property type="match status" value="2"/>
</dbReference>